<proteinExistence type="predicted"/>
<dbReference type="PRINTS" id="PR00367">
    <property type="entry name" value="ETHRSPELEMNT"/>
</dbReference>
<accession>A0A6I9RGQ0</accession>
<dbReference type="OrthoDB" id="777519at2759"/>
<feature type="compositionally biased region" description="Polar residues" evidence="6">
    <location>
        <begin position="212"/>
        <end position="221"/>
    </location>
</feature>
<dbReference type="GO" id="GO:0005634">
    <property type="term" value="C:nucleus"/>
    <property type="evidence" value="ECO:0007669"/>
    <property type="project" value="UniProtKB-SubCell"/>
</dbReference>
<dbReference type="RefSeq" id="XP_010925783.1">
    <property type="nucleotide sequence ID" value="XM_010927481.3"/>
</dbReference>
<comment type="subcellular location">
    <subcellularLocation>
        <location evidence="1">Nucleus</location>
    </subcellularLocation>
</comment>
<dbReference type="InParanoid" id="A0A6I9RGQ0"/>
<dbReference type="Gene3D" id="3.30.730.10">
    <property type="entry name" value="AP2/ERF domain"/>
    <property type="match status" value="1"/>
</dbReference>
<dbReference type="CDD" id="cd00018">
    <property type="entry name" value="AP2"/>
    <property type="match status" value="1"/>
</dbReference>
<feature type="region of interest" description="Disordered" evidence="6">
    <location>
        <begin position="174"/>
        <end position="254"/>
    </location>
</feature>
<keyword evidence="5" id="KW-0539">Nucleus</keyword>
<organism evidence="8 9">
    <name type="scientific">Elaeis guineensis var. tenera</name>
    <name type="common">Oil palm</name>
    <dbReference type="NCBI Taxonomy" id="51953"/>
    <lineage>
        <taxon>Eukaryota</taxon>
        <taxon>Viridiplantae</taxon>
        <taxon>Streptophyta</taxon>
        <taxon>Embryophyta</taxon>
        <taxon>Tracheophyta</taxon>
        <taxon>Spermatophyta</taxon>
        <taxon>Magnoliopsida</taxon>
        <taxon>Liliopsida</taxon>
        <taxon>Arecaceae</taxon>
        <taxon>Arecoideae</taxon>
        <taxon>Cocoseae</taxon>
        <taxon>Elaeidinae</taxon>
        <taxon>Elaeis</taxon>
    </lineage>
</organism>
<dbReference type="InterPro" id="IPR001471">
    <property type="entry name" value="AP2/ERF_dom"/>
</dbReference>
<dbReference type="KEGG" id="egu:105048232"/>
<dbReference type="FunFam" id="3.30.730.10:FF:000001">
    <property type="entry name" value="Ethylene-responsive transcription factor 2"/>
    <property type="match status" value="1"/>
</dbReference>
<evidence type="ECO:0000259" key="7">
    <source>
        <dbReference type="PROSITE" id="PS51032"/>
    </source>
</evidence>
<keyword evidence="8" id="KW-1185">Reference proteome</keyword>
<feature type="compositionally biased region" description="Basic and acidic residues" evidence="6">
    <location>
        <begin position="232"/>
        <end position="241"/>
    </location>
</feature>
<dbReference type="SUPFAM" id="SSF54171">
    <property type="entry name" value="DNA-binding domain"/>
    <property type="match status" value="1"/>
</dbReference>
<dbReference type="Pfam" id="PF00847">
    <property type="entry name" value="AP2"/>
    <property type="match status" value="1"/>
</dbReference>
<evidence type="ECO:0000256" key="1">
    <source>
        <dbReference type="ARBA" id="ARBA00004123"/>
    </source>
</evidence>
<sequence>MDMMYSLPVKRTEHVNVNPKPRPRSIYRSGKANKLAGRRMVRIFCDDYDATDSSSDEEDCCYFRRRVKRYVQEIRFEDRPAKTTAIAAGDKERSGKVGGKKKKPVLGTPGDKPGSPAAPRFRGVRRRPWGKYAAEIRDPWRRVRVWLGTYNTAEEAAKVYDSAAIQLRGPDATTNFSTRSVPTSAAAPAQPSPPTKNLSDGTVSGGYDSGEESPNLSSPTSVLYGFPPSAADKSEENKAQEEQQTPTEVSDEKASILPASISLPDEFGDFMSFDEVPFYNDLLGFDSSEPGFFADSAEIGFFTSDISDVMLSSDLNLASVSWQGDDYFQDIGDLFPIDPLPTA</sequence>
<protein>
    <submittedName>
        <fullName evidence="9">Ethylene-responsive transcription factor CRF2</fullName>
    </submittedName>
</protein>
<dbReference type="AlphaFoldDB" id="A0A6I9RGQ0"/>
<gene>
    <name evidence="9" type="primary">LOC105048232</name>
</gene>
<keyword evidence="4" id="KW-0804">Transcription</keyword>
<evidence type="ECO:0000313" key="9">
    <source>
        <dbReference type="RefSeq" id="XP_010925783.1"/>
    </source>
</evidence>
<dbReference type="GO" id="GO:0003677">
    <property type="term" value="F:DNA binding"/>
    <property type="evidence" value="ECO:0007669"/>
    <property type="project" value="UniProtKB-KW"/>
</dbReference>
<evidence type="ECO:0000256" key="6">
    <source>
        <dbReference type="SAM" id="MobiDB-lite"/>
    </source>
</evidence>
<keyword evidence="2" id="KW-0805">Transcription regulation</keyword>
<dbReference type="PANTHER" id="PTHR31194">
    <property type="entry name" value="SHN SHINE , DNA BINDING / TRANSCRIPTION FACTOR"/>
    <property type="match status" value="1"/>
</dbReference>
<dbReference type="InterPro" id="IPR050913">
    <property type="entry name" value="AP2/ERF_ERF"/>
</dbReference>
<dbReference type="GeneID" id="105048232"/>
<dbReference type="Proteomes" id="UP000504607">
    <property type="component" value="Chromosome 7"/>
</dbReference>
<dbReference type="InterPro" id="IPR036955">
    <property type="entry name" value="AP2/ERF_dom_sf"/>
</dbReference>
<dbReference type="GO" id="GO:0003700">
    <property type="term" value="F:DNA-binding transcription factor activity"/>
    <property type="evidence" value="ECO:0007669"/>
    <property type="project" value="InterPro"/>
</dbReference>
<evidence type="ECO:0000256" key="5">
    <source>
        <dbReference type="ARBA" id="ARBA00023242"/>
    </source>
</evidence>
<evidence type="ECO:0000256" key="4">
    <source>
        <dbReference type="ARBA" id="ARBA00023163"/>
    </source>
</evidence>
<name>A0A6I9RGQ0_ELAGV</name>
<dbReference type="PANTHER" id="PTHR31194:SF140">
    <property type="entry name" value="ETHYLENE-RESPONSIVE TRANSCRIPTION FACTOR CRF2"/>
    <property type="match status" value="1"/>
</dbReference>
<dbReference type="PROSITE" id="PS51032">
    <property type="entry name" value="AP2_ERF"/>
    <property type="match status" value="1"/>
</dbReference>
<dbReference type="FunCoup" id="A0A6I9RGQ0">
    <property type="interactions" value="111"/>
</dbReference>
<evidence type="ECO:0000256" key="2">
    <source>
        <dbReference type="ARBA" id="ARBA00023015"/>
    </source>
</evidence>
<feature type="region of interest" description="Disordered" evidence="6">
    <location>
        <begin position="85"/>
        <end position="122"/>
    </location>
</feature>
<reference evidence="9" key="1">
    <citation type="submission" date="2025-08" db="UniProtKB">
        <authorList>
            <consortium name="RefSeq"/>
        </authorList>
    </citation>
    <scope>IDENTIFICATION</scope>
</reference>
<keyword evidence="3" id="KW-0238">DNA-binding</keyword>
<feature type="domain" description="AP2/ERF" evidence="7">
    <location>
        <begin position="120"/>
        <end position="177"/>
    </location>
</feature>
<evidence type="ECO:0000313" key="8">
    <source>
        <dbReference type="Proteomes" id="UP000504607"/>
    </source>
</evidence>
<dbReference type="SMART" id="SM00380">
    <property type="entry name" value="AP2"/>
    <property type="match status" value="1"/>
</dbReference>
<evidence type="ECO:0000256" key="3">
    <source>
        <dbReference type="ARBA" id="ARBA00023125"/>
    </source>
</evidence>
<dbReference type="InterPro" id="IPR016177">
    <property type="entry name" value="DNA-bd_dom_sf"/>
</dbReference>